<organism evidence="19 20">
    <name type="scientific">Lodderomyces elongisporus (strain ATCC 11503 / CBS 2605 / JCM 1781 / NBRC 1676 / NRRL YB-4239)</name>
    <name type="common">Yeast</name>
    <name type="synonym">Saccharomyces elongisporus</name>
    <dbReference type="NCBI Taxonomy" id="379508"/>
    <lineage>
        <taxon>Eukaryota</taxon>
        <taxon>Fungi</taxon>
        <taxon>Dikarya</taxon>
        <taxon>Ascomycota</taxon>
        <taxon>Saccharomycotina</taxon>
        <taxon>Pichiomycetes</taxon>
        <taxon>Debaryomycetaceae</taxon>
        <taxon>Candida/Lodderomyces clade</taxon>
        <taxon>Lodderomyces</taxon>
    </lineage>
</organism>
<evidence type="ECO:0000256" key="3">
    <source>
        <dbReference type="ARBA" id="ARBA00004629"/>
    </source>
</evidence>
<keyword evidence="13" id="KW-0206">Cytoskeleton</keyword>
<dbReference type="GO" id="GO:0051301">
    <property type="term" value="P:cell division"/>
    <property type="evidence" value="ECO:0007669"/>
    <property type="project" value="UniProtKB-KW"/>
</dbReference>
<evidence type="ECO:0000256" key="11">
    <source>
        <dbReference type="ARBA" id="ARBA00022829"/>
    </source>
</evidence>
<dbReference type="EMBL" id="CH981529">
    <property type="protein sequence ID" value="EDK46181.1"/>
    <property type="molecule type" value="Genomic_DNA"/>
</dbReference>
<dbReference type="HOGENOM" id="CLU_037658_0_0_1"/>
<keyword evidence="16" id="KW-0137">Centromere</keyword>
<feature type="region of interest" description="Disordered" evidence="18">
    <location>
        <begin position="262"/>
        <end position="421"/>
    </location>
</feature>
<feature type="compositionally biased region" description="Basic and acidic residues" evidence="18">
    <location>
        <begin position="445"/>
        <end position="459"/>
    </location>
</feature>
<evidence type="ECO:0000256" key="1">
    <source>
        <dbReference type="ARBA" id="ARBA00004123"/>
    </source>
</evidence>
<evidence type="ECO:0000256" key="10">
    <source>
        <dbReference type="ARBA" id="ARBA00022776"/>
    </source>
</evidence>
<feature type="compositionally biased region" description="Acidic residues" evidence="18">
    <location>
        <begin position="460"/>
        <end position="472"/>
    </location>
</feature>
<feature type="compositionally biased region" description="Basic and acidic residues" evidence="18">
    <location>
        <begin position="407"/>
        <end position="416"/>
    </location>
</feature>
<evidence type="ECO:0000256" key="9">
    <source>
        <dbReference type="ARBA" id="ARBA00022701"/>
    </source>
</evidence>
<feature type="region of interest" description="Disordered" evidence="18">
    <location>
        <begin position="188"/>
        <end position="223"/>
    </location>
</feature>
<feature type="compositionally biased region" description="Polar residues" evidence="18">
    <location>
        <begin position="142"/>
        <end position="159"/>
    </location>
</feature>
<evidence type="ECO:0000256" key="4">
    <source>
        <dbReference type="ARBA" id="ARBA00010731"/>
    </source>
</evidence>
<feature type="compositionally biased region" description="Low complexity" evidence="18">
    <location>
        <begin position="388"/>
        <end position="399"/>
    </location>
</feature>
<comment type="similarity">
    <text evidence="4">Belongs to the DASH complex ASK1 family.</text>
</comment>
<keyword evidence="7" id="KW-0963">Cytoplasm</keyword>
<dbReference type="GO" id="GO:0005874">
    <property type="term" value="C:microtubule"/>
    <property type="evidence" value="ECO:0007669"/>
    <property type="project" value="UniProtKB-KW"/>
</dbReference>
<feature type="compositionally biased region" description="Low complexity" evidence="18">
    <location>
        <begin position="473"/>
        <end position="482"/>
    </location>
</feature>
<feature type="compositionally biased region" description="Polar residues" evidence="18">
    <location>
        <begin position="310"/>
        <end position="322"/>
    </location>
</feature>
<dbReference type="PANTHER" id="PTHR28200:SF1">
    <property type="entry name" value="DASH COMPLEX SUBUNIT ASK1"/>
    <property type="match status" value="1"/>
</dbReference>
<dbReference type="eggNOG" id="ENOG502RZQN">
    <property type="taxonomic scope" value="Eukaryota"/>
</dbReference>
<dbReference type="GO" id="GO:0044732">
    <property type="term" value="C:mitotic spindle pole body"/>
    <property type="evidence" value="ECO:0007669"/>
    <property type="project" value="TreeGrafter"/>
</dbReference>
<keyword evidence="14" id="KW-0539">Nucleus</keyword>
<feature type="region of interest" description="Disordered" evidence="18">
    <location>
        <begin position="441"/>
        <end position="487"/>
    </location>
</feature>
<evidence type="ECO:0000256" key="17">
    <source>
        <dbReference type="ARBA" id="ARBA00029735"/>
    </source>
</evidence>
<keyword evidence="8" id="KW-0132">Cell division</keyword>
<evidence type="ECO:0000256" key="14">
    <source>
        <dbReference type="ARBA" id="ARBA00023242"/>
    </source>
</evidence>
<dbReference type="GO" id="GO:0072686">
    <property type="term" value="C:mitotic spindle"/>
    <property type="evidence" value="ECO:0007669"/>
    <property type="project" value="InterPro"/>
</dbReference>
<feature type="compositionally biased region" description="Polar residues" evidence="18">
    <location>
        <begin position="340"/>
        <end position="351"/>
    </location>
</feature>
<dbReference type="PANTHER" id="PTHR28200">
    <property type="entry name" value="DASH COMPLEX SUBUNIT ASK1"/>
    <property type="match status" value="1"/>
</dbReference>
<comment type="subcellular location">
    <subcellularLocation>
        <location evidence="3">Chromosome</location>
        <location evidence="3">Centromere</location>
        <location evidence="3">Kinetochore</location>
    </subcellularLocation>
    <subcellularLocation>
        <location evidence="2">Cytoplasm</location>
        <location evidence="2">Cytoskeleton</location>
        <location evidence="2">Spindle</location>
    </subcellularLocation>
    <subcellularLocation>
        <location evidence="1">Nucleus</location>
    </subcellularLocation>
</comment>
<dbReference type="STRING" id="379508.A5E423"/>
<evidence type="ECO:0000256" key="5">
    <source>
        <dbReference type="ARBA" id="ARBA00014520"/>
    </source>
</evidence>
<evidence type="ECO:0000256" key="2">
    <source>
        <dbReference type="ARBA" id="ARBA00004186"/>
    </source>
</evidence>
<keyword evidence="20" id="KW-1185">Reference proteome</keyword>
<dbReference type="GeneID" id="5231398"/>
<gene>
    <name evidence="19" type="ORF">LELG_04362</name>
</gene>
<dbReference type="GO" id="GO:0008608">
    <property type="term" value="P:attachment of spindle microtubules to kinetochore"/>
    <property type="evidence" value="ECO:0007669"/>
    <property type="project" value="InterPro"/>
</dbReference>
<dbReference type="KEGG" id="lel:PVL30_004083"/>
<keyword evidence="9" id="KW-0493">Microtubule</keyword>
<keyword evidence="12" id="KW-0995">Kinetochore</keyword>
<evidence type="ECO:0000256" key="18">
    <source>
        <dbReference type="SAM" id="MobiDB-lite"/>
    </source>
</evidence>
<evidence type="ECO:0000313" key="19">
    <source>
        <dbReference type="EMBL" id="EDK46181.1"/>
    </source>
</evidence>
<dbReference type="OMA" id="YHRVSIS"/>
<evidence type="ECO:0000256" key="13">
    <source>
        <dbReference type="ARBA" id="ARBA00023212"/>
    </source>
</evidence>
<dbReference type="VEuPathDB" id="FungiDB:LELG_04362"/>
<evidence type="ECO:0000256" key="15">
    <source>
        <dbReference type="ARBA" id="ARBA00023306"/>
    </source>
</evidence>
<accession>A5E423</accession>
<evidence type="ECO:0000313" key="20">
    <source>
        <dbReference type="Proteomes" id="UP000001996"/>
    </source>
</evidence>
<dbReference type="AlphaFoldDB" id="A5E423"/>
<dbReference type="InterPro" id="IPR013964">
    <property type="entry name" value="DASH_Ask1"/>
</dbReference>
<keyword evidence="10" id="KW-0498">Mitosis</keyword>
<dbReference type="GO" id="GO:0042729">
    <property type="term" value="C:DASH complex"/>
    <property type="evidence" value="ECO:0007669"/>
    <property type="project" value="InterPro"/>
</dbReference>
<dbReference type="OrthoDB" id="5573898at2759"/>
<evidence type="ECO:0000256" key="6">
    <source>
        <dbReference type="ARBA" id="ARBA00022454"/>
    </source>
</evidence>
<evidence type="ECO:0000256" key="8">
    <source>
        <dbReference type="ARBA" id="ARBA00022618"/>
    </source>
</evidence>
<feature type="region of interest" description="Disordered" evidence="18">
    <location>
        <begin position="134"/>
        <end position="161"/>
    </location>
</feature>
<name>A5E423_LODEL</name>
<evidence type="ECO:0000256" key="16">
    <source>
        <dbReference type="ARBA" id="ARBA00023328"/>
    </source>
</evidence>
<keyword evidence="6" id="KW-0158">Chromosome</keyword>
<keyword evidence="11" id="KW-0159">Chromosome partition</keyword>
<dbReference type="Proteomes" id="UP000001996">
    <property type="component" value="Unassembled WGS sequence"/>
</dbReference>
<proteinExistence type="inferred from homology"/>
<feature type="compositionally biased region" description="Polar residues" evidence="18">
    <location>
        <begin position="195"/>
        <end position="211"/>
    </location>
</feature>
<keyword evidence="15" id="KW-0131">Cell cycle</keyword>
<sequence length="553" mass="61708">MKRLSIAPGSVRRTSKILLEDQKAREILEQLDQDTTIVLQDIDRKLSRANAILNDLIKPTISEYMKESSKIKQSTGFWKKFFELSANVVLDTYEAPIVEVNANTDLINALEQKEAHDELKAIGETQELRNAHLKRVLDEETPTWSTEQDSSRKPTSSTPQKHTLTLTSLQQQHHHQNHQQRTRFNLDNDVPKLSDNVNLQHPSRLGSSWQSPRRKEDHVKGSPVRILTIRQSLDAYQRVSISPRKLRTPISGRSAVLQTILNSSPTFPEPPVLKSDLPSEPSRLTITSPHPSSDAGGGGEPHLRKFPNTPKYTGTRSGSLHNTPILDAVTRDDEGENDLQPPQLSSSNQLHESGRGSGPSSGLSSGNNLLSSSSSDEPLPALNTIELSGSSNSNSISSSRARRSKRRSSEGVNRDSLKRRRTLDDDEDNVFLDREHSRSLLSPRVMRDEQQGADHHDNELVNDLDDNADEDNNNNNNNSSSNTQNKSFSQVYTEEISKVRDVQGAGTSNTETNIVPVEDVTSENTLKSLKDITEGSTDELGPFKERWKYYASL</sequence>
<reference evidence="19 20" key="1">
    <citation type="journal article" date="2009" name="Nature">
        <title>Evolution of pathogenicity and sexual reproduction in eight Candida genomes.</title>
        <authorList>
            <person name="Butler G."/>
            <person name="Rasmussen M.D."/>
            <person name="Lin M.F."/>
            <person name="Santos M.A."/>
            <person name="Sakthikumar S."/>
            <person name="Munro C.A."/>
            <person name="Rheinbay E."/>
            <person name="Grabherr M."/>
            <person name="Forche A."/>
            <person name="Reedy J.L."/>
            <person name="Agrafioti I."/>
            <person name="Arnaud M.B."/>
            <person name="Bates S."/>
            <person name="Brown A.J."/>
            <person name="Brunke S."/>
            <person name="Costanzo M.C."/>
            <person name="Fitzpatrick D.A."/>
            <person name="de Groot P.W."/>
            <person name="Harris D."/>
            <person name="Hoyer L.L."/>
            <person name="Hube B."/>
            <person name="Klis F.M."/>
            <person name="Kodira C."/>
            <person name="Lennard N."/>
            <person name="Logue M.E."/>
            <person name="Martin R."/>
            <person name="Neiman A.M."/>
            <person name="Nikolaou E."/>
            <person name="Quail M.A."/>
            <person name="Quinn J."/>
            <person name="Santos M.C."/>
            <person name="Schmitzberger F.F."/>
            <person name="Sherlock G."/>
            <person name="Shah P."/>
            <person name="Silverstein K.A."/>
            <person name="Skrzypek M.S."/>
            <person name="Soll D."/>
            <person name="Staggs R."/>
            <person name="Stansfield I."/>
            <person name="Stumpf M.P."/>
            <person name="Sudbery P.E."/>
            <person name="Srikantha T."/>
            <person name="Zeng Q."/>
            <person name="Berman J."/>
            <person name="Berriman M."/>
            <person name="Heitman J."/>
            <person name="Gow N.A."/>
            <person name="Lorenz M.C."/>
            <person name="Birren B.W."/>
            <person name="Kellis M."/>
            <person name="Cuomo C.A."/>
        </authorList>
    </citation>
    <scope>NUCLEOTIDE SEQUENCE [LARGE SCALE GENOMIC DNA]</scope>
    <source>
        <strain evidence="20">ATCC 11503 / BCRC 21390 / CBS 2605 / JCM 1781 / NBRC 1676 / NRRL YB-4239</strain>
    </source>
</reference>
<feature type="compositionally biased region" description="Polar residues" evidence="18">
    <location>
        <begin position="282"/>
        <end position="291"/>
    </location>
</feature>
<dbReference type="InParanoid" id="A5E423"/>
<evidence type="ECO:0000256" key="12">
    <source>
        <dbReference type="ARBA" id="ARBA00022838"/>
    </source>
</evidence>
<evidence type="ECO:0000256" key="7">
    <source>
        <dbReference type="ARBA" id="ARBA00022490"/>
    </source>
</evidence>
<protein>
    <recommendedName>
        <fullName evidence="5">DASH complex subunit ASK1</fullName>
    </recommendedName>
    <alternativeName>
        <fullName evidence="17">Outer kinetochore protein ASK1</fullName>
    </alternativeName>
</protein>
<feature type="compositionally biased region" description="Low complexity" evidence="18">
    <location>
        <begin position="358"/>
        <end position="375"/>
    </location>
</feature>
<dbReference type="Pfam" id="PF08655">
    <property type="entry name" value="DASH_Ask1"/>
    <property type="match status" value="1"/>
</dbReference>